<feature type="region of interest" description="Disordered" evidence="8">
    <location>
        <begin position="273"/>
        <end position="310"/>
    </location>
</feature>
<reference evidence="9 10" key="1">
    <citation type="journal article" date="2011" name="Nature">
        <title>A high-resolution map of human evolutionary constraint using 29 mammals.</title>
        <authorList>
            <person name="Lindblad-Toh K."/>
            <person name="Garber M."/>
            <person name="Zuk O."/>
            <person name="Lin M.F."/>
            <person name="Parker B.J."/>
            <person name="Washietl S."/>
            <person name="Kheradpour P."/>
            <person name="Ernst J."/>
            <person name="Jordan G."/>
            <person name="Mauceli E."/>
            <person name="Ward L.D."/>
            <person name="Lowe C.B."/>
            <person name="Holloway A.K."/>
            <person name="Clamp M."/>
            <person name="Gnerre S."/>
            <person name="Alfoldi J."/>
            <person name="Beal K."/>
            <person name="Chang J."/>
            <person name="Clawson H."/>
            <person name="Cuff J."/>
            <person name="Di Palma F."/>
            <person name="Fitzgerald S."/>
            <person name="Flicek P."/>
            <person name="Guttman M."/>
            <person name="Hubisz M.J."/>
            <person name="Jaffe D.B."/>
            <person name="Jungreis I."/>
            <person name="Kent W.J."/>
            <person name="Kostka D."/>
            <person name="Lara M."/>
            <person name="Martins A.L."/>
            <person name="Massingham T."/>
            <person name="Moltke I."/>
            <person name="Raney B.J."/>
            <person name="Rasmussen M.D."/>
            <person name="Robinson J."/>
            <person name="Stark A."/>
            <person name="Vilella A.J."/>
            <person name="Wen J."/>
            <person name="Xie X."/>
            <person name="Zody M.C."/>
            <person name="Baldwin J."/>
            <person name="Bloom T."/>
            <person name="Chin C.W."/>
            <person name="Heiman D."/>
            <person name="Nicol R."/>
            <person name="Nusbaum C."/>
            <person name="Young S."/>
            <person name="Wilkinson J."/>
            <person name="Worley K.C."/>
            <person name="Kovar C.L."/>
            <person name="Muzny D.M."/>
            <person name="Gibbs R.A."/>
            <person name="Cree A."/>
            <person name="Dihn H.H."/>
            <person name="Fowler G."/>
            <person name="Jhangiani S."/>
            <person name="Joshi V."/>
            <person name="Lee S."/>
            <person name="Lewis L.R."/>
            <person name="Nazareth L.V."/>
            <person name="Okwuonu G."/>
            <person name="Santibanez J."/>
            <person name="Warren W.C."/>
            <person name="Mardis E.R."/>
            <person name="Weinstock G.M."/>
            <person name="Wilson R.K."/>
            <person name="Delehaunty K."/>
            <person name="Dooling D."/>
            <person name="Fronik C."/>
            <person name="Fulton L."/>
            <person name="Fulton B."/>
            <person name="Graves T."/>
            <person name="Minx P."/>
            <person name="Sodergren E."/>
            <person name="Birney E."/>
            <person name="Margulies E.H."/>
            <person name="Herrero J."/>
            <person name="Green E.D."/>
            <person name="Haussler D."/>
            <person name="Siepel A."/>
            <person name="Goldman N."/>
            <person name="Pollard K.S."/>
            <person name="Pedersen J.S."/>
            <person name="Lander E.S."/>
            <person name="Kellis M."/>
        </authorList>
    </citation>
    <scope>NUCLEOTIDE SEQUENCE [LARGE SCALE GENOMIC DNA]</scope>
    <source>
        <strain evidence="9 10">Thorbecke inbred</strain>
    </source>
</reference>
<reference evidence="9" key="3">
    <citation type="submission" date="2025-09" db="UniProtKB">
        <authorList>
            <consortium name="Ensembl"/>
        </authorList>
    </citation>
    <scope>IDENTIFICATION</scope>
    <source>
        <strain evidence="9">Thorbecke</strain>
    </source>
</reference>
<dbReference type="GeneID" id="100337954"/>
<evidence type="ECO:0000256" key="8">
    <source>
        <dbReference type="SAM" id="MobiDB-lite"/>
    </source>
</evidence>
<dbReference type="InParanoid" id="G1TWT6"/>
<keyword evidence="10" id="KW-1185">Reference proteome</keyword>
<keyword evidence="4" id="KW-0278">Fertilization</keyword>
<dbReference type="GO" id="GO:0007338">
    <property type="term" value="P:single fertilization"/>
    <property type="evidence" value="ECO:0007669"/>
    <property type="project" value="UniProtKB-KW"/>
</dbReference>
<dbReference type="Bgee" id="ENSOCUG00000022515">
    <property type="expression patterns" value="Expressed in testis and 3 other cell types or tissues"/>
</dbReference>
<dbReference type="Gene3D" id="1.20.58.1520">
    <property type="match status" value="1"/>
</dbReference>
<dbReference type="HOGENOM" id="CLU_016540_0_0_1"/>
<dbReference type="PaxDb" id="9986-ENSOCUP00000021534"/>
<keyword evidence="3" id="KW-0175">Coiled coil</keyword>
<dbReference type="PANTHER" id="PTHR16078:SF1">
    <property type="entry name" value="COILED-COIL DOMAIN-CONTAINING PROTEIN 87"/>
    <property type="match status" value="1"/>
</dbReference>
<evidence type="ECO:0000256" key="3">
    <source>
        <dbReference type="ARBA" id="ARBA00023054"/>
    </source>
</evidence>
<keyword evidence="2" id="KW-0744">Spermatogenesis</keyword>
<dbReference type="OMA" id="GEWDWNT"/>
<evidence type="ECO:0000313" key="10">
    <source>
        <dbReference type="Proteomes" id="UP000001811"/>
    </source>
</evidence>
<dbReference type="GO" id="GO:0007283">
    <property type="term" value="P:spermatogenesis"/>
    <property type="evidence" value="ECO:0007669"/>
    <property type="project" value="UniProtKB-KW"/>
</dbReference>
<reference evidence="9" key="2">
    <citation type="submission" date="2025-08" db="UniProtKB">
        <authorList>
            <consortium name="Ensembl"/>
        </authorList>
    </citation>
    <scope>IDENTIFICATION</scope>
    <source>
        <strain evidence="9">Thorbecke</strain>
    </source>
</reference>
<evidence type="ECO:0000256" key="6">
    <source>
        <dbReference type="ARBA" id="ARBA00061250"/>
    </source>
</evidence>
<keyword evidence="1" id="KW-0221">Differentiation</keyword>
<evidence type="ECO:0000256" key="4">
    <source>
        <dbReference type="ARBA" id="ARBA00023279"/>
    </source>
</evidence>
<accession>G1TWT6</accession>
<dbReference type="PANTHER" id="PTHR16078">
    <property type="entry name" value="COILED-COIL DOMAIN-CONTAINING PROTEIN 87"/>
    <property type="match status" value="1"/>
</dbReference>
<dbReference type="Ensembl" id="ENSOCUT00000027330.1">
    <property type="protein sequence ID" value="ENSOCUP00000021534.1"/>
    <property type="gene ID" value="ENSOCUG00000022515.1"/>
</dbReference>
<evidence type="ECO:0000256" key="2">
    <source>
        <dbReference type="ARBA" id="ARBA00022871"/>
    </source>
</evidence>
<dbReference type="Proteomes" id="UP000001811">
    <property type="component" value="Chromosome 1"/>
</dbReference>
<evidence type="ECO:0000256" key="1">
    <source>
        <dbReference type="ARBA" id="ARBA00022782"/>
    </source>
</evidence>
<dbReference type="AlphaFoldDB" id="G1TWT6"/>
<dbReference type="OrthoDB" id="67750at2759"/>
<comment type="function">
    <text evidence="5">Plays a role in spermatogenesis, where it is important for normal sperm head morphology. Also required for the acrosome reaction and thus normal male fertility.</text>
</comment>
<name>G1TWT6_RABIT</name>
<dbReference type="FunCoup" id="G1TWT6">
    <property type="interactions" value="9"/>
</dbReference>
<dbReference type="InterPro" id="IPR037383">
    <property type="entry name" value="CCDC87"/>
</dbReference>
<organism evidence="9 10">
    <name type="scientific">Oryctolagus cuniculus</name>
    <name type="common">Rabbit</name>
    <dbReference type="NCBI Taxonomy" id="9986"/>
    <lineage>
        <taxon>Eukaryota</taxon>
        <taxon>Metazoa</taxon>
        <taxon>Chordata</taxon>
        <taxon>Craniata</taxon>
        <taxon>Vertebrata</taxon>
        <taxon>Euteleostomi</taxon>
        <taxon>Mammalia</taxon>
        <taxon>Eutheria</taxon>
        <taxon>Euarchontoglires</taxon>
        <taxon>Glires</taxon>
        <taxon>Lagomorpha</taxon>
        <taxon>Leporidae</taxon>
        <taxon>Oryctolagus</taxon>
    </lineage>
</organism>
<dbReference type="eggNOG" id="ENOG502QQN1">
    <property type="taxonomic scope" value="Eukaryota"/>
</dbReference>
<dbReference type="EMBL" id="AAGW02071530">
    <property type="status" value="NOT_ANNOTATED_CDS"/>
    <property type="molecule type" value="Genomic_DNA"/>
</dbReference>
<feature type="region of interest" description="Disordered" evidence="8">
    <location>
        <begin position="20"/>
        <end position="43"/>
    </location>
</feature>
<gene>
    <name evidence="9" type="primary">CCDC87</name>
</gene>
<dbReference type="Pfam" id="PF03999">
    <property type="entry name" value="MAP65_ASE1"/>
    <property type="match status" value="1"/>
</dbReference>
<feature type="compositionally biased region" description="Pro residues" evidence="8">
    <location>
        <begin position="28"/>
        <end position="37"/>
    </location>
</feature>
<comment type="similarity">
    <text evidence="6">Belongs to the CCDC87 family.</text>
</comment>
<protein>
    <recommendedName>
        <fullName evidence="7">Coiled-coil domain-containing protein 87</fullName>
    </recommendedName>
</protein>
<evidence type="ECO:0000313" key="9">
    <source>
        <dbReference type="Ensembl" id="ENSOCUP00000021534.1"/>
    </source>
</evidence>
<dbReference type="GO" id="GO:0030154">
    <property type="term" value="P:cell differentiation"/>
    <property type="evidence" value="ECO:0007669"/>
    <property type="project" value="UniProtKB-KW"/>
</dbReference>
<sequence>MESHSPERELQRFYHQLLSPLSLFPPRKATPPEPQKPQKPRPQEGSLLQAVPYAKLTVASLCSQVAKLLAGSGQAARVPPESRLRFIQVILNELKCSWREPPAEPSLSYTDNQKLRRRLESYVLISSEQLFLRYLHLLVAMSTPSGIFTESANLTRLAASLARDCTLFLTSPKVYRGLLADFQALLQVEQAEKPRPVCPVGAFKICPIPGPHSTGFGQVPCSNLSLGYLIQLSRPPELLSEPDVDPVKELKSIPELKRRKPLRWLPSLRKKRELESSLSQPEPAPRRSATPSDRASPVRASPRSLRLPRGQSMPCLRKGWRLAEELGLPPLPARPLTPLVLAVERQPELTGDVVAHDLKQMMKNMTLEWTRYRKADLGLPLLLRVATRRPAAAQRQEELRRVLGSLQEEEASRQWDLQAPRGPPLHPQPVTVAVKLGSQVVVQVAAVRLSDRNVLGSFHVEEAGVLYNHLAGELDPKVVEEMDADPFVGNSTGQIYAELMSRVSTDHFRLDQGPLIEPAADRDWSAFLSSCLLQQDKKFRVINPELAELYSQRADKPKPSPENVPAFTWPLVSKTWGKRPKKDSWVNWWKNALTVDDYFSYLSSRETDFLHVVFHMYEEEALAEAAAPVQQPLEIQRPPPLVADEEPDFVPGQWNWGTVLKHRLGAGKTHLLGEPHKILSLQKRLEQLWLVLEVPDQDRLSMAVKYSSNARLRQLPLLVSAWERALKPIRLRETLLGRLEWFERQASDPNRFFQKSHWGLSRLLEEGQFRSHLRRKLRLLEAALGVLLEEIESVFGEPVTFKGRRYLDKMKQDKVEMLYWLQQQRRVGHVVQAHRASHQSALLRRHRGQPLVTPRNTPITL</sequence>
<dbReference type="GO" id="GO:2000344">
    <property type="term" value="P:positive regulation of acrosome reaction"/>
    <property type="evidence" value="ECO:0007669"/>
    <property type="project" value="Ensembl"/>
</dbReference>
<dbReference type="CTD" id="55231"/>
<evidence type="ECO:0000256" key="7">
    <source>
        <dbReference type="ARBA" id="ARBA00068656"/>
    </source>
</evidence>
<dbReference type="KEGG" id="ocu:100337954"/>
<proteinExistence type="inferred from homology"/>
<evidence type="ECO:0000256" key="5">
    <source>
        <dbReference type="ARBA" id="ARBA00057282"/>
    </source>
</evidence>
<dbReference type="GO" id="GO:1905516">
    <property type="term" value="P:positive regulation of fertilization"/>
    <property type="evidence" value="ECO:0007669"/>
    <property type="project" value="Ensembl"/>
</dbReference>
<dbReference type="GeneTree" id="ENSGT00390000018647"/>
<dbReference type="FunFam" id="1.20.58.1520:FF:000003">
    <property type="entry name" value="Coiled-coil domain-containing protein 87"/>
    <property type="match status" value="1"/>
</dbReference>